<reference evidence="9 10" key="1">
    <citation type="submission" date="2018-01" db="EMBL/GenBank/DDBJ databases">
        <title>G. obscuriglobus.</title>
        <authorList>
            <person name="Franke J."/>
            <person name="Blomberg W."/>
            <person name="Selmecki A."/>
        </authorList>
    </citation>
    <scope>NUCLEOTIDE SEQUENCE [LARGE SCALE GENOMIC DNA]</scope>
    <source>
        <strain evidence="9 10">DSM 5831</strain>
    </source>
</reference>
<evidence type="ECO:0000313" key="9">
    <source>
        <dbReference type="EMBL" id="AWM36734.1"/>
    </source>
</evidence>
<dbReference type="SUPFAM" id="SSF56112">
    <property type="entry name" value="Protein kinase-like (PK-like)"/>
    <property type="match status" value="1"/>
</dbReference>
<dbReference type="PANTHER" id="PTHR43289">
    <property type="entry name" value="MITOGEN-ACTIVATED PROTEIN KINASE KINASE KINASE 20-RELATED"/>
    <property type="match status" value="1"/>
</dbReference>
<dbReference type="InterPro" id="IPR041916">
    <property type="entry name" value="Anti_sigma_zinc_sf"/>
</dbReference>
<dbReference type="Gene3D" id="1.10.510.10">
    <property type="entry name" value="Transferase(Phosphotransferase) domain 1"/>
    <property type="match status" value="1"/>
</dbReference>
<dbReference type="Gene3D" id="1.10.10.1320">
    <property type="entry name" value="Anti-sigma factor, zinc-finger domain"/>
    <property type="match status" value="1"/>
</dbReference>
<keyword evidence="4 7" id="KW-0547">Nucleotide-binding</keyword>
<dbReference type="GO" id="GO:0004674">
    <property type="term" value="F:protein serine/threonine kinase activity"/>
    <property type="evidence" value="ECO:0007669"/>
    <property type="project" value="UniProtKB-KW"/>
</dbReference>
<evidence type="ECO:0000256" key="6">
    <source>
        <dbReference type="ARBA" id="ARBA00022840"/>
    </source>
</evidence>
<dbReference type="AlphaFoldDB" id="A0A2Z3H548"/>
<dbReference type="Gene3D" id="3.30.200.20">
    <property type="entry name" value="Phosphorylase Kinase, domain 1"/>
    <property type="match status" value="1"/>
</dbReference>
<evidence type="ECO:0000256" key="5">
    <source>
        <dbReference type="ARBA" id="ARBA00022777"/>
    </source>
</evidence>
<feature type="binding site" evidence="7">
    <location>
        <position position="144"/>
    </location>
    <ligand>
        <name>ATP</name>
        <dbReference type="ChEBI" id="CHEBI:30616"/>
    </ligand>
</feature>
<protein>
    <recommendedName>
        <fullName evidence="1">non-specific serine/threonine protein kinase</fullName>
        <ecNumber evidence="1">2.7.11.1</ecNumber>
    </recommendedName>
</protein>
<dbReference type="InterPro" id="IPR008271">
    <property type="entry name" value="Ser/Thr_kinase_AS"/>
</dbReference>
<dbReference type="PROSITE" id="PS50011">
    <property type="entry name" value="PROTEIN_KINASE_DOM"/>
    <property type="match status" value="1"/>
</dbReference>
<keyword evidence="10" id="KW-1185">Reference proteome</keyword>
<evidence type="ECO:0000259" key="8">
    <source>
        <dbReference type="PROSITE" id="PS50011"/>
    </source>
</evidence>
<evidence type="ECO:0000256" key="1">
    <source>
        <dbReference type="ARBA" id="ARBA00012513"/>
    </source>
</evidence>
<gene>
    <name evidence="9" type="ORF">C1280_06670</name>
</gene>
<keyword evidence="5" id="KW-0418">Kinase</keyword>
<evidence type="ECO:0000256" key="7">
    <source>
        <dbReference type="PROSITE-ProRule" id="PRU10141"/>
    </source>
</evidence>
<keyword evidence="3" id="KW-0808">Transferase</keyword>
<dbReference type="EC" id="2.7.11.1" evidence="1"/>
<dbReference type="InterPro" id="IPR017441">
    <property type="entry name" value="Protein_kinase_ATP_BS"/>
</dbReference>
<dbReference type="InterPro" id="IPR000719">
    <property type="entry name" value="Prot_kinase_dom"/>
</dbReference>
<dbReference type="RefSeq" id="WP_010034902.1">
    <property type="nucleotide sequence ID" value="NZ_CP025958.1"/>
</dbReference>
<dbReference type="PROSITE" id="PS00108">
    <property type="entry name" value="PROTEIN_KINASE_ST"/>
    <property type="match status" value="1"/>
</dbReference>
<dbReference type="Proteomes" id="UP000245802">
    <property type="component" value="Chromosome"/>
</dbReference>
<dbReference type="PANTHER" id="PTHR43289:SF6">
    <property type="entry name" value="SERINE_THREONINE-PROTEIN KINASE NEKL-3"/>
    <property type="match status" value="1"/>
</dbReference>
<evidence type="ECO:0000256" key="4">
    <source>
        <dbReference type="ARBA" id="ARBA00022741"/>
    </source>
</evidence>
<dbReference type="CDD" id="cd14014">
    <property type="entry name" value="STKc_PknB_like"/>
    <property type="match status" value="1"/>
</dbReference>
<proteinExistence type="predicted"/>
<evidence type="ECO:0000256" key="3">
    <source>
        <dbReference type="ARBA" id="ARBA00022679"/>
    </source>
</evidence>
<evidence type="ECO:0000313" key="10">
    <source>
        <dbReference type="Proteomes" id="UP000245802"/>
    </source>
</evidence>
<keyword evidence="2" id="KW-0723">Serine/threonine-protein kinase</keyword>
<evidence type="ECO:0000256" key="2">
    <source>
        <dbReference type="ARBA" id="ARBA00022527"/>
    </source>
</evidence>
<dbReference type="FunFam" id="1.10.510.10:FF:000021">
    <property type="entry name" value="Serine/threonine protein kinase"/>
    <property type="match status" value="1"/>
</dbReference>
<dbReference type="KEGG" id="gog:C1280_06670"/>
<accession>A0A2Z3H548</accession>
<keyword evidence="6 7" id="KW-0067">ATP-binding</keyword>
<dbReference type="GO" id="GO:0005524">
    <property type="term" value="F:ATP binding"/>
    <property type="evidence" value="ECO:0007669"/>
    <property type="project" value="UniProtKB-UniRule"/>
</dbReference>
<dbReference type="InterPro" id="IPR011009">
    <property type="entry name" value="Kinase-like_dom_sf"/>
</dbReference>
<dbReference type="EMBL" id="CP025958">
    <property type="protein sequence ID" value="AWM36734.1"/>
    <property type="molecule type" value="Genomic_DNA"/>
</dbReference>
<dbReference type="Pfam" id="PF00069">
    <property type="entry name" value="Pkinase"/>
    <property type="match status" value="1"/>
</dbReference>
<sequence length="703" mass="75871">MFLVATPADPDRCPDRETLAAFSSGRLAEPDLEAVDHHLSTCEACLAALAEIEGAAKNGFDAWLRERLESTGGSELLAAGGMIAGGSDPLNAEPKDREAGRSSGEIRVGTTFGRYTLLEEIGSGGMGVVYRAERRPLKQVVALKTIRDILAVGPDGLTRFCNEGKVLARLQHPNVVQFHHFDDHNGRPYFTMELVEGGSLADKLKAGGSLAPLDAAEKVQTLAGAVAYAHEQKVVHRDLKPANVLIGSDGIMKIADFGLVKLLDESGAQLTETGAVMGTASYMAPEQAAGRTSEIGERTDVYALGAILYETLTGVPPFMADSKDAILALVREGNVIPPSRLRRQISPDLEAVCLKCLEAPPSWRYQSAQALADDLGRLLRGESTEARPLTRARRAMRWVRRNARRGSVAAGAVVLTFGGAVGGALYLGSPTGEQPQEEGTDETRKEIEAEVARAAPGQAVTLIGETGKPRWFRWKMGQTASRTNTKLDGYFEVETKSVALLELLSDPQMSQYRVAARVKHTRDLGGAPSVGLYVGRCAHPGGGSDIHVLTRVSFDDVSAPPKVEVVRPNGSHRTLVPTKQVTMNPVLLSEPDVPPALDVKGLGPVGSKLEDETRGEWHNIEVTVGPDELITEWDGQKFSIAVRDWDLNLSTATDLIRRAERHRDNPFVRDLRPNFVPRGGLGLYVVRASAFFDRVTVTPLGKK</sequence>
<dbReference type="PROSITE" id="PS00107">
    <property type="entry name" value="PROTEIN_KINASE_ATP"/>
    <property type="match status" value="1"/>
</dbReference>
<name>A0A2Z3H548_9BACT</name>
<dbReference type="SMART" id="SM00220">
    <property type="entry name" value="S_TKc"/>
    <property type="match status" value="1"/>
</dbReference>
<dbReference type="OrthoDB" id="254931at2"/>
<feature type="domain" description="Protein kinase" evidence="8">
    <location>
        <begin position="115"/>
        <end position="379"/>
    </location>
</feature>
<organism evidence="9 10">
    <name type="scientific">Gemmata obscuriglobus</name>
    <dbReference type="NCBI Taxonomy" id="114"/>
    <lineage>
        <taxon>Bacteria</taxon>
        <taxon>Pseudomonadati</taxon>
        <taxon>Planctomycetota</taxon>
        <taxon>Planctomycetia</taxon>
        <taxon>Gemmatales</taxon>
        <taxon>Gemmataceae</taxon>
        <taxon>Gemmata</taxon>
    </lineage>
</organism>